<name>A0ABW4L504_9MICO</name>
<proteinExistence type="predicted"/>
<dbReference type="SUPFAM" id="SSF53448">
    <property type="entry name" value="Nucleotide-diphospho-sugar transferases"/>
    <property type="match status" value="1"/>
</dbReference>
<dbReference type="Gene3D" id="3.90.550.10">
    <property type="entry name" value="Spore Coat Polysaccharide Biosynthesis Protein SpsA, Chain A"/>
    <property type="match status" value="1"/>
</dbReference>
<dbReference type="GO" id="GO:0016740">
    <property type="term" value="F:transferase activity"/>
    <property type="evidence" value="ECO:0007669"/>
    <property type="project" value="UniProtKB-KW"/>
</dbReference>
<evidence type="ECO:0000313" key="2">
    <source>
        <dbReference type="EMBL" id="MFD1718531.1"/>
    </source>
</evidence>
<evidence type="ECO:0000313" key="3">
    <source>
        <dbReference type="Proteomes" id="UP001597277"/>
    </source>
</evidence>
<feature type="domain" description="MobA-like NTP transferase" evidence="1">
    <location>
        <begin position="13"/>
        <end position="203"/>
    </location>
</feature>
<dbReference type="CDD" id="cd04182">
    <property type="entry name" value="GT_2_like_f"/>
    <property type="match status" value="1"/>
</dbReference>
<dbReference type="PANTHER" id="PTHR43777">
    <property type="entry name" value="MOLYBDENUM COFACTOR CYTIDYLYLTRANSFERASE"/>
    <property type="match status" value="1"/>
</dbReference>
<dbReference type="PANTHER" id="PTHR43777:SF1">
    <property type="entry name" value="MOLYBDENUM COFACTOR CYTIDYLYLTRANSFERASE"/>
    <property type="match status" value="1"/>
</dbReference>
<dbReference type="Pfam" id="PF12804">
    <property type="entry name" value="NTP_transf_3"/>
    <property type="match status" value="1"/>
</dbReference>
<dbReference type="Proteomes" id="UP001597277">
    <property type="component" value="Unassembled WGS sequence"/>
</dbReference>
<keyword evidence="3" id="KW-1185">Reference proteome</keyword>
<comment type="caution">
    <text evidence="2">The sequence shown here is derived from an EMBL/GenBank/DDBJ whole genome shotgun (WGS) entry which is preliminary data.</text>
</comment>
<protein>
    <submittedName>
        <fullName evidence="2">NTP transferase domain-containing protein</fullName>
    </submittedName>
</protein>
<accession>A0ABW4L504</accession>
<gene>
    <name evidence="2" type="ORF">ACFSE6_11845</name>
</gene>
<sequence length="223" mass="22296">MTAASRPGADVVGIVLAAGAGRRMGRPKALVRGDDGVPWLRRAVTVLKEAGAWPVRVTLGAGADEASALLPAGAQEVRVPDWAEGIGASLRAGLAAAGSTDAVAALITLVDLPALRVDAVRRVLGAAPEPGESSGPGASAWPAASVGPGGGLGPADRLGSAVLRQAVYAGRPGHPVLIGRDHWADLRAQLDGDVGARPYLRSHGVVEVDCTDLGGGDDVDTPA</sequence>
<evidence type="ECO:0000259" key="1">
    <source>
        <dbReference type="Pfam" id="PF12804"/>
    </source>
</evidence>
<organism evidence="2 3">
    <name type="scientific">Georgenia deserti</name>
    <dbReference type="NCBI Taxonomy" id="2093781"/>
    <lineage>
        <taxon>Bacteria</taxon>
        <taxon>Bacillati</taxon>
        <taxon>Actinomycetota</taxon>
        <taxon>Actinomycetes</taxon>
        <taxon>Micrococcales</taxon>
        <taxon>Bogoriellaceae</taxon>
        <taxon>Georgenia</taxon>
    </lineage>
</organism>
<dbReference type="RefSeq" id="WP_388007013.1">
    <property type="nucleotide sequence ID" value="NZ_JBHUEE010000006.1"/>
</dbReference>
<reference evidence="3" key="1">
    <citation type="journal article" date="2019" name="Int. J. Syst. Evol. Microbiol.">
        <title>The Global Catalogue of Microorganisms (GCM) 10K type strain sequencing project: providing services to taxonomists for standard genome sequencing and annotation.</title>
        <authorList>
            <consortium name="The Broad Institute Genomics Platform"/>
            <consortium name="The Broad Institute Genome Sequencing Center for Infectious Disease"/>
            <person name="Wu L."/>
            <person name="Ma J."/>
        </authorList>
    </citation>
    <scope>NUCLEOTIDE SEQUENCE [LARGE SCALE GENOMIC DNA]</scope>
    <source>
        <strain evidence="3">JCM 17130</strain>
    </source>
</reference>
<dbReference type="InterPro" id="IPR029044">
    <property type="entry name" value="Nucleotide-diphossugar_trans"/>
</dbReference>
<keyword evidence="2" id="KW-0808">Transferase</keyword>
<dbReference type="InterPro" id="IPR025877">
    <property type="entry name" value="MobA-like_NTP_Trfase"/>
</dbReference>
<dbReference type="EMBL" id="JBHUEE010000006">
    <property type="protein sequence ID" value="MFD1718531.1"/>
    <property type="molecule type" value="Genomic_DNA"/>
</dbReference>